<keyword evidence="4 9" id="KW-0812">Transmembrane</keyword>
<keyword evidence="8" id="KW-0143">Chaperone</keyword>
<feature type="compositionally biased region" description="Basic and acidic residues" evidence="10">
    <location>
        <begin position="375"/>
        <end position="397"/>
    </location>
</feature>
<reference evidence="13 14" key="1">
    <citation type="submission" date="2020-10" db="EMBL/GenBank/DDBJ databases">
        <title>Blautia liquoris sp.nov., isolated from the mud in a fermentation cellar used for the production of Chinese strong-flavoured liquor.</title>
        <authorList>
            <person name="Lu L."/>
        </authorList>
    </citation>
    <scope>NUCLEOTIDE SEQUENCE [LARGE SCALE GENOMIC DNA]</scope>
    <source>
        <strain evidence="13 14">LZLJ-3</strain>
    </source>
</reference>
<evidence type="ECO:0000256" key="7">
    <source>
        <dbReference type="ARBA" id="ARBA00023136"/>
    </source>
</evidence>
<gene>
    <name evidence="13" type="ORF">INP51_16030</name>
</gene>
<evidence type="ECO:0000256" key="8">
    <source>
        <dbReference type="ARBA" id="ARBA00023186"/>
    </source>
</evidence>
<accession>A0A7M2RGE4</accession>
<dbReference type="RefSeq" id="WP_193735733.1">
    <property type="nucleotide sequence ID" value="NZ_CP063304.1"/>
</dbReference>
<dbReference type="Proteomes" id="UP000593601">
    <property type="component" value="Chromosome"/>
</dbReference>
<dbReference type="KEGG" id="bliq:INP51_16030"/>
<dbReference type="NCBIfam" id="TIGR03592">
    <property type="entry name" value="yidC_oxa1_cterm"/>
    <property type="match status" value="1"/>
</dbReference>
<keyword evidence="6 11" id="KW-1133">Transmembrane helix</keyword>
<dbReference type="CDD" id="cd20070">
    <property type="entry name" value="5TM_YidC_Alb3"/>
    <property type="match status" value="1"/>
</dbReference>
<evidence type="ECO:0000313" key="13">
    <source>
        <dbReference type="EMBL" id="QOV19413.1"/>
    </source>
</evidence>
<organism evidence="13 14">
    <name type="scientific">Blautia liquoris</name>
    <dbReference type="NCBI Taxonomy" id="2779518"/>
    <lineage>
        <taxon>Bacteria</taxon>
        <taxon>Bacillati</taxon>
        <taxon>Bacillota</taxon>
        <taxon>Clostridia</taxon>
        <taxon>Lachnospirales</taxon>
        <taxon>Lachnospiraceae</taxon>
        <taxon>Blautia</taxon>
    </lineage>
</organism>
<sequence length="428" mass="48234">MDILLSKSTWFIIKWVCEVLGVVMNGIYIVLNKMGIPNIGLSIVIFTVIVYMILTPIQIKQQKFSKMTAVMQPELNKIQEKYKGKKDQNSQMKMQEETMAVYQKYGVSPTGSCLPLLIQMPIMFSLFQVIYHIPGYIGSVKNVFSGAVTAISGVSGHADILSKFVSDNALRLYSKVDFSHLTKNNITDILYVMKPSQWEKLSDITAFSGISDTLETTAHQTERMNMFLGMNITEAPLDVIRRSWASQSWLLLIGAVSIPVLAWFTQWISYKLTPQPDAPTNKQPGTMEQSMKMMNVTMPVMSAVFCLSMSIGMGIYWIAGAVIRSIQQVVINRQMAKVDIDDLIAANQDKVNKKRAKQGLPPQKITKQATMNVRNIEEPKKPVNQEKKNQDIKDSTEYYKNNSDLKPGSLASKANMVSQYDNKKKNKK</sequence>
<dbReference type="InterPro" id="IPR047196">
    <property type="entry name" value="YidC_ALB_C"/>
</dbReference>
<keyword evidence="5" id="KW-0653">Protein transport</keyword>
<keyword evidence="3" id="KW-1003">Cell membrane</keyword>
<feature type="domain" description="Membrane insertase YidC/Oxa/ALB C-terminal" evidence="12">
    <location>
        <begin position="40"/>
        <end position="333"/>
    </location>
</feature>
<evidence type="ECO:0000256" key="11">
    <source>
        <dbReference type="SAM" id="Phobius"/>
    </source>
</evidence>
<feature type="transmembrane region" description="Helical" evidence="11">
    <location>
        <begin position="300"/>
        <end position="323"/>
    </location>
</feature>
<evidence type="ECO:0000256" key="9">
    <source>
        <dbReference type="RuleBase" id="RU003945"/>
    </source>
</evidence>
<keyword evidence="14" id="KW-1185">Reference proteome</keyword>
<evidence type="ECO:0000256" key="5">
    <source>
        <dbReference type="ARBA" id="ARBA00022927"/>
    </source>
</evidence>
<evidence type="ECO:0000256" key="1">
    <source>
        <dbReference type="ARBA" id="ARBA00004651"/>
    </source>
</evidence>
<feature type="transmembrane region" description="Helical" evidence="11">
    <location>
        <begin position="249"/>
        <end position="268"/>
    </location>
</feature>
<evidence type="ECO:0000256" key="3">
    <source>
        <dbReference type="ARBA" id="ARBA00022475"/>
    </source>
</evidence>
<evidence type="ECO:0000259" key="12">
    <source>
        <dbReference type="Pfam" id="PF02096"/>
    </source>
</evidence>
<dbReference type="AlphaFoldDB" id="A0A7M2RGE4"/>
<dbReference type="EMBL" id="CP063304">
    <property type="protein sequence ID" value="QOV19413.1"/>
    <property type="molecule type" value="Genomic_DNA"/>
</dbReference>
<evidence type="ECO:0000256" key="4">
    <source>
        <dbReference type="ARBA" id="ARBA00022692"/>
    </source>
</evidence>
<dbReference type="GO" id="GO:0005886">
    <property type="term" value="C:plasma membrane"/>
    <property type="evidence" value="ECO:0007669"/>
    <property type="project" value="UniProtKB-SubCell"/>
</dbReference>
<comment type="similarity">
    <text evidence="9">Belongs to the OXA1/ALB3/YidC family.</text>
</comment>
<feature type="transmembrane region" description="Helical" evidence="11">
    <location>
        <begin position="12"/>
        <end position="31"/>
    </location>
</feature>
<dbReference type="GO" id="GO:0051205">
    <property type="term" value="P:protein insertion into membrane"/>
    <property type="evidence" value="ECO:0007669"/>
    <property type="project" value="TreeGrafter"/>
</dbReference>
<dbReference type="PANTHER" id="PTHR12428:SF65">
    <property type="entry name" value="CYTOCHROME C OXIDASE ASSEMBLY PROTEIN COX18, MITOCHONDRIAL"/>
    <property type="match status" value="1"/>
</dbReference>
<keyword evidence="2" id="KW-0813">Transport</keyword>
<name>A0A7M2RGE4_9FIRM</name>
<evidence type="ECO:0000256" key="6">
    <source>
        <dbReference type="ARBA" id="ARBA00022989"/>
    </source>
</evidence>
<feature type="region of interest" description="Disordered" evidence="10">
    <location>
        <begin position="371"/>
        <end position="428"/>
    </location>
</feature>
<keyword evidence="7 11" id="KW-0472">Membrane</keyword>
<protein>
    <submittedName>
        <fullName evidence="13">YidC/Oxa1 family membrane protein insertase</fullName>
    </submittedName>
</protein>
<dbReference type="PANTHER" id="PTHR12428">
    <property type="entry name" value="OXA1"/>
    <property type="match status" value="1"/>
</dbReference>
<dbReference type="Pfam" id="PF02096">
    <property type="entry name" value="60KD_IMP"/>
    <property type="match status" value="1"/>
</dbReference>
<dbReference type="GO" id="GO:0015031">
    <property type="term" value="P:protein transport"/>
    <property type="evidence" value="ECO:0007669"/>
    <property type="project" value="UniProtKB-KW"/>
</dbReference>
<dbReference type="InterPro" id="IPR028055">
    <property type="entry name" value="YidC/Oxa/ALB_C"/>
</dbReference>
<feature type="transmembrane region" description="Helical" evidence="11">
    <location>
        <begin position="37"/>
        <end position="57"/>
    </location>
</feature>
<dbReference type="GO" id="GO:0032977">
    <property type="term" value="F:membrane insertase activity"/>
    <property type="evidence" value="ECO:0007669"/>
    <property type="project" value="InterPro"/>
</dbReference>
<evidence type="ECO:0000313" key="14">
    <source>
        <dbReference type="Proteomes" id="UP000593601"/>
    </source>
</evidence>
<evidence type="ECO:0000256" key="2">
    <source>
        <dbReference type="ARBA" id="ARBA00022448"/>
    </source>
</evidence>
<proteinExistence type="inferred from homology"/>
<comment type="subcellular location">
    <subcellularLocation>
        <location evidence="1">Cell membrane</location>
        <topology evidence="1">Multi-pass membrane protein</topology>
    </subcellularLocation>
    <subcellularLocation>
        <location evidence="9">Membrane</location>
        <topology evidence="9">Multi-pass membrane protein</topology>
    </subcellularLocation>
</comment>
<dbReference type="InterPro" id="IPR001708">
    <property type="entry name" value="YidC/ALB3/OXA1/COX18"/>
</dbReference>
<evidence type="ECO:0000256" key="10">
    <source>
        <dbReference type="SAM" id="MobiDB-lite"/>
    </source>
</evidence>